<dbReference type="EMBL" id="OZ034817">
    <property type="protein sequence ID" value="CAL1381901.1"/>
    <property type="molecule type" value="Genomic_DNA"/>
</dbReference>
<dbReference type="Proteomes" id="UP001497516">
    <property type="component" value="Chromosome 4"/>
</dbReference>
<keyword evidence="3" id="KW-1185">Reference proteome</keyword>
<accession>A0AAV2E7J0</accession>
<evidence type="ECO:0000256" key="1">
    <source>
        <dbReference type="SAM" id="MobiDB-lite"/>
    </source>
</evidence>
<feature type="region of interest" description="Disordered" evidence="1">
    <location>
        <begin position="58"/>
        <end position="79"/>
    </location>
</feature>
<evidence type="ECO:0000313" key="3">
    <source>
        <dbReference type="Proteomes" id="UP001497516"/>
    </source>
</evidence>
<sequence length="79" mass="8338">MEGCEHLLGCSTPFVNAHTAAGWEASSTAFQTPASPMRFAVTSAAAQRSSYVELEEGVEEAELNDGGNKDFTARAEGEI</sequence>
<evidence type="ECO:0000313" key="2">
    <source>
        <dbReference type="EMBL" id="CAL1381901.1"/>
    </source>
</evidence>
<gene>
    <name evidence="2" type="ORF">LTRI10_LOCUS23253</name>
</gene>
<protein>
    <submittedName>
        <fullName evidence="2">Uncharacterized protein</fullName>
    </submittedName>
</protein>
<organism evidence="2 3">
    <name type="scientific">Linum trigynum</name>
    <dbReference type="NCBI Taxonomy" id="586398"/>
    <lineage>
        <taxon>Eukaryota</taxon>
        <taxon>Viridiplantae</taxon>
        <taxon>Streptophyta</taxon>
        <taxon>Embryophyta</taxon>
        <taxon>Tracheophyta</taxon>
        <taxon>Spermatophyta</taxon>
        <taxon>Magnoliopsida</taxon>
        <taxon>eudicotyledons</taxon>
        <taxon>Gunneridae</taxon>
        <taxon>Pentapetalae</taxon>
        <taxon>rosids</taxon>
        <taxon>fabids</taxon>
        <taxon>Malpighiales</taxon>
        <taxon>Linaceae</taxon>
        <taxon>Linum</taxon>
    </lineage>
</organism>
<proteinExistence type="predicted"/>
<dbReference type="AlphaFoldDB" id="A0AAV2E7J0"/>
<name>A0AAV2E7J0_9ROSI</name>
<reference evidence="2 3" key="1">
    <citation type="submission" date="2024-04" db="EMBL/GenBank/DDBJ databases">
        <authorList>
            <person name="Fracassetti M."/>
        </authorList>
    </citation>
    <scope>NUCLEOTIDE SEQUENCE [LARGE SCALE GENOMIC DNA]</scope>
</reference>
<feature type="compositionally biased region" description="Basic and acidic residues" evidence="1">
    <location>
        <begin position="67"/>
        <end position="79"/>
    </location>
</feature>